<protein>
    <submittedName>
        <fullName evidence="1">Uncharacterized protein</fullName>
    </submittedName>
</protein>
<reference evidence="1 2" key="1">
    <citation type="journal article" date="2010" name="Stand. Genomic Sci.">
        <title>Complete genome sequence of Thermosphaera aggregans type strain (M11TL).</title>
        <authorList>
            <person name="Spring S."/>
            <person name="Rachel R."/>
            <person name="Lapidus A."/>
            <person name="Davenport K."/>
            <person name="Tice H."/>
            <person name="Copeland A."/>
            <person name="Cheng J.F."/>
            <person name="Lucas S."/>
            <person name="Chen F."/>
            <person name="Nolan M."/>
            <person name="Bruce D."/>
            <person name="Goodwin L."/>
            <person name="Pitluck S."/>
            <person name="Ivanova N."/>
            <person name="Mavromatis K."/>
            <person name="Ovchinnikova G."/>
            <person name="Pati A."/>
            <person name="Chen A."/>
            <person name="Palaniappan K."/>
            <person name="Land M."/>
            <person name="Hauser L."/>
            <person name="Chang Y.J."/>
            <person name="Jeffries C.C."/>
            <person name="Brettin T."/>
            <person name="Detter J.C."/>
            <person name="Tapia R."/>
            <person name="Han C."/>
            <person name="Heimerl T."/>
            <person name="Weikl F."/>
            <person name="Brambilla E."/>
            <person name="Goker M."/>
            <person name="Bristow J."/>
            <person name="Eisen J.A."/>
            <person name="Markowitz V."/>
            <person name="Hugenholtz P."/>
            <person name="Kyrpides N.C."/>
            <person name="Klenk H.P."/>
        </authorList>
    </citation>
    <scope>NUCLEOTIDE SEQUENCE [LARGE SCALE GENOMIC DNA]</scope>
    <source>
        <strain evidence="2">DSM 11486 / M11TL</strain>
    </source>
</reference>
<accession>D5U294</accession>
<sequence length="491" mass="54823">METVALRCTNCGAPLPKPQQGEEWVRCEYCGFLNKIVDATRYVERLKGELQKWIRELLPPAAVSATVADVAARHQIFQGLIKPKVLMARANIRAKYLQYLSNPLTPIPPPNQPGEEPKVFFEETLKIQAVKDFAVSEEDSKFVYETIVYGNTAGYVLNAIWALSRFDVKSALKNIDEALSEIPEDPGFTLMKQRLSAVKTMLASLEQLYARNTAAALDLAKTGVDQYNLLLERVGSSPIPEVNKGVLEVEKIAAESIYRLSDAAHKFFTAGRDPLEIVKWVETYMRVFKWLRDTFKRPVQDLVEIMDNLKKLAYSKTGSPEVNVLPSRGSLYVPFHVVECRFSFVKGIVFRKGGESRLTVLVASIPPYVENPVLDVLGVYTGRMPPPERIEEAPGYSLVKNIVSSAISSSMPGEVRAFPPFISSILAEKLVDGYIEAVNNKYRGKITFASSQAVGLVYIPFNTLDQKTLINEKGLSIRLTVELNNLLKLTI</sequence>
<proteinExistence type="predicted"/>
<name>D5U294_THEAM</name>
<evidence type="ECO:0000313" key="1">
    <source>
        <dbReference type="EMBL" id="ADG91244.1"/>
    </source>
</evidence>
<organism evidence="1 2">
    <name type="scientific">Thermosphaera aggregans (strain DSM 11486 / M11TL)</name>
    <dbReference type="NCBI Taxonomy" id="633148"/>
    <lineage>
        <taxon>Archaea</taxon>
        <taxon>Thermoproteota</taxon>
        <taxon>Thermoprotei</taxon>
        <taxon>Desulfurococcales</taxon>
        <taxon>Desulfurococcaceae</taxon>
        <taxon>Thermosphaera</taxon>
    </lineage>
</organism>
<gene>
    <name evidence="1" type="ordered locus">Tagg_0974</name>
</gene>
<reference key="3">
    <citation type="submission" date="2010-02" db="EMBL/GenBank/DDBJ databases">
        <title>Complete genome sequence of Thermosphaera aggregans type strain (M11TL).</title>
        <authorList>
            <consortium name="US DOE Joint Genome Institute (JGI-PGF)"/>
            <person name="Spring S."/>
            <person name="Lapidus A."/>
            <person name="Munk C."/>
            <person name="Schroeder M."/>
            <person name="Glavina Del Rio T."/>
            <person name="Tice H."/>
            <person name="Copeland A."/>
            <person name="Cheng J.-F."/>
            <person name="Lucas S."/>
            <person name="Chen F."/>
            <person name="Nolan M."/>
            <person name="Bruce D."/>
            <person name="Goodwin L."/>
            <person name="Pitluck S."/>
            <person name="Ivanova N."/>
            <person name="Mavromatis K."/>
            <person name="Ovchinnikova G."/>
            <person name="Pati A."/>
            <person name="Chen A."/>
            <person name="Palaniappan K."/>
            <person name="Land M."/>
            <person name="Hauser L."/>
            <person name="Chang Y.-J."/>
            <person name="Jeffries C.C."/>
            <person name="Brettin T."/>
            <person name="Detter J.C."/>
            <person name="Tapia R."/>
            <person name="Han C."/>
            <person name="Chain P."/>
            <person name="Heimerl T."/>
            <person name="Weik F."/>
            <person name="Goker M."/>
            <person name="Rachel R."/>
            <person name="Bristow J."/>
            <person name="Eisen J.A."/>
            <person name="Markowitz V."/>
            <person name="Hugenholtz P."/>
            <person name="Kyrpides N.C."/>
            <person name="Klenk H.-P."/>
        </authorList>
    </citation>
    <scope>NUCLEOTIDE SEQUENCE</scope>
    <source>
        <strain>DSM 11486</strain>
    </source>
</reference>
<dbReference type="AlphaFoldDB" id="D5U294"/>
<dbReference type="RefSeq" id="WP_013129837.1">
    <property type="nucleotide sequence ID" value="NC_014160.1"/>
</dbReference>
<dbReference type="GeneID" id="9165996"/>
<dbReference type="Proteomes" id="UP000002376">
    <property type="component" value="Chromosome"/>
</dbReference>
<dbReference type="OrthoDB" id="359362at2157"/>
<evidence type="ECO:0000313" key="2">
    <source>
        <dbReference type="Proteomes" id="UP000002376"/>
    </source>
</evidence>
<dbReference type="HOGENOM" id="CLU_527496_0_0_2"/>
<dbReference type="STRING" id="633148.Tagg_0974"/>
<dbReference type="KEGG" id="tag:Tagg_0974"/>
<dbReference type="EMBL" id="CP001939">
    <property type="protein sequence ID" value="ADG91244.1"/>
    <property type="molecule type" value="Genomic_DNA"/>
</dbReference>
<dbReference type="eggNOG" id="arCOG01917">
    <property type="taxonomic scope" value="Archaea"/>
</dbReference>
<reference evidence="2" key="2">
    <citation type="journal article" date="2010" name="Stand. Genomic Sci.">
        <title>Complete genome sequence of Thermosphaera aggregans type strain (M11TLT).</title>
        <authorList>
            <person name="Spring S."/>
            <person name="Rachel R."/>
            <person name="Lapidus A."/>
            <person name="Davenport K."/>
            <person name="Tice H."/>
            <person name="Copeland A."/>
            <person name="Cheng J.-F."/>
            <person name="Lucas S."/>
            <person name="Chen F."/>
            <person name="Nolan M."/>
            <person name="Bruce D."/>
            <person name="Goodwin L."/>
            <person name="Pitluck S."/>
            <person name="Ivanova N."/>
            <person name="Mavromatis K."/>
            <person name="Ovchinnikova G."/>
            <person name="Pati A."/>
            <person name="Chen A."/>
            <person name="Palaniappan K."/>
            <person name="Land M."/>
            <person name="Hauser L."/>
            <person name="Chang Y.-J."/>
            <person name="Jeffries C.C."/>
            <person name="Brettin T."/>
            <person name="Detter J.C."/>
            <person name="Tapia R."/>
            <person name="Han C."/>
            <person name="Heimerl T."/>
            <person name="Weikl F."/>
            <person name="Brambilla E."/>
            <person name="Goker M."/>
            <person name="Bristow J."/>
            <person name="Eisen J.A."/>
            <person name="Markowitz V."/>
            <person name="Hugenholtz P."/>
            <person name="Kyrpides N.C."/>
            <person name="Klenk H.-P."/>
        </authorList>
    </citation>
    <scope>NUCLEOTIDE SEQUENCE [LARGE SCALE GENOMIC DNA]</scope>
    <source>
        <strain evidence="2">DSM 11486 / M11TL</strain>
    </source>
</reference>
<keyword evidence="2" id="KW-1185">Reference proteome</keyword>